<dbReference type="InterPro" id="IPR050627">
    <property type="entry name" value="Nitroreductase/BluB"/>
</dbReference>
<protein>
    <submittedName>
        <fullName evidence="2">Nitroreductase family protein</fullName>
    </submittedName>
</protein>
<dbReference type="GO" id="GO:0016491">
    <property type="term" value="F:oxidoreductase activity"/>
    <property type="evidence" value="ECO:0007669"/>
    <property type="project" value="InterPro"/>
</dbReference>
<dbReference type="Pfam" id="PF00881">
    <property type="entry name" value="Nitroreductase"/>
    <property type="match status" value="1"/>
</dbReference>
<dbReference type="InterPro" id="IPR000415">
    <property type="entry name" value="Nitroreductase-like"/>
</dbReference>
<dbReference type="InterPro" id="IPR029479">
    <property type="entry name" value="Nitroreductase"/>
</dbReference>
<dbReference type="EMBL" id="AP013035">
    <property type="protein sequence ID" value="BAT70842.1"/>
    <property type="molecule type" value="Genomic_DNA"/>
</dbReference>
<sequence length="118" mass="13184">MVTDPDIREKLAQLTISGRIIREAPVSIAVFLDTTVSYHREKDIQSIGACIENMLLAAHCLGLGSVWLGEILKNADKVKEILDVPESYDFMALVAIGYPAREGKSERKPLKEVIFNWI</sequence>
<dbReference type="PANTHER" id="PTHR23026:SF123">
    <property type="entry name" value="NAD(P)H NITROREDUCTASE RV3131-RELATED"/>
    <property type="match status" value="1"/>
</dbReference>
<gene>
    <name evidence="2" type="ORF">TST_0032</name>
</gene>
<organism evidence="2 3">
    <name type="scientific">Thermosulfidibacter takaii (strain DSM 17441 / JCM 13301 / NBRC 103674 / ABI70S6)</name>
    <dbReference type="NCBI Taxonomy" id="1298851"/>
    <lineage>
        <taxon>Bacteria</taxon>
        <taxon>Pseudomonadati</taxon>
        <taxon>Thermosulfidibacterota</taxon>
        <taxon>Thermosulfidibacteria</taxon>
        <taxon>Thermosulfidibacterales</taxon>
        <taxon>Thermosulfidibacteraceae</taxon>
    </lineage>
</organism>
<dbReference type="Proteomes" id="UP000063234">
    <property type="component" value="Chromosome"/>
</dbReference>
<reference evidence="3" key="1">
    <citation type="journal article" date="2018" name="Science">
        <title>A primordial and reversible TCA cycle in a facultatively chemolithoautotrophic thermophile.</title>
        <authorList>
            <person name="Nunoura T."/>
            <person name="Chikaraishi Y."/>
            <person name="Izaki R."/>
            <person name="Suwa T."/>
            <person name="Sato T."/>
            <person name="Harada T."/>
            <person name="Mori K."/>
            <person name="Kato Y."/>
            <person name="Miyazaki M."/>
            <person name="Shimamura S."/>
            <person name="Yanagawa K."/>
            <person name="Shuto A."/>
            <person name="Ohkouchi N."/>
            <person name="Fujita N."/>
            <person name="Takaki Y."/>
            <person name="Atomi H."/>
            <person name="Takai K."/>
        </authorList>
    </citation>
    <scope>NUCLEOTIDE SEQUENCE [LARGE SCALE GENOMIC DNA]</scope>
    <source>
        <strain evidence="3">DSM 17441 / JCM 13301 / NBRC 103674 / ABI70S6</strain>
    </source>
</reference>
<evidence type="ECO:0000313" key="2">
    <source>
        <dbReference type="EMBL" id="BAT70842.1"/>
    </source>
</evidence>
<dbReference type="AlphaFoldDB" id="A0A0S3QR72"/>
<evidence type="ECO:0000259" key="1">
    <source>
        <dbReference type="Pfam" id="PF00881"/>
    </source>
</evidence>
<evidence type="ECO:0000313" key="3">
    <source>
        <dbReference type="Proteomes" id="UP000063234"/>
    </source>
</evidence>
<dbReference type="SUPFAM" id="SSF55469">
    <property type="entry name" value="FMN-dependent nitroreductase-like"/>
    <property type="match status" value="1"/>
</dbReference>
<dbReference type="KEGG" id="ttk:TST_0032"/>
<name>A0A0S3QR72_THET7</name>
<feature type="domain" description="Nitroreductase" evidence="1">
    <location>
        <begin position="15"/>
        <end position="98"/>
    </location>
</feature>
<dbReference type="Gene3D" id="3.40.109.10">
    <property type="entry name" value="NADH Oxidase"/>
    <property type="match status" value="1"/>
</dbReference>
<accession>A0A0S3QR72</accession>
<dbReference type="STRING" id="1298851.TST_0032"/>
<dbReference type="PANTHER" id="PTHR23026">
    <property type="entry name" value="NADPH NITROREDUCTASE"/>
    <property type="match status" value="1"/>
</dbReference>
<proteinExistence type="predicted"/>
<keyword evidence="3" id="KW-1185">Reference proteome</keyword>